<evidence type="ECO:0000313" key="1">
    <source>
        <dbReference type="EnsemblMetazoa" id="PPA42017.1"/>
    </source>
</evidence>
<dbReference type="Proteomes" id="UP000005239">
    <property type="component" value="Unassembled WGS sequence"/>
</dbReference>
<accession>A0A8R1Z0V5</accession>
<protein>
    <submittedName>
        <fullName evidence="1">Uncharacterized protein</fullName>
    </submittedName>
</protein>
<gene>
    <name evidence="1" type="primary">WBGene00280386</name>
</gene>
<evidence type="ECO:0000313" key="2">
    <source>
        <dbReference type="Proteomes" id="UP000005239"/>
    </source>
</evidence>
<dbReference type="AlphaFoldDB" id="A0A2A6BZV3"/>
<reference evidence="1" key="2">
    <citation type="submission" date="2022-06" db="UniProtKB">
        <authorList>
            <consortium name="EnsemblMetazoa"/>
        </authorList>
    </citation>
    <scope>IDENTIFICATION</scope>
    <source>
        <strain evidence="1">PS312</strain>
    </source>
</reference>
<reference evidence="2" key="1">
    <citation type="journal article" date="2008" name="Nat. Genet.">
        <title>The Pristionchus pacificus genome provides a unique perspective on nematode lifestyle and parasitism.</title>
        <authorList>
            <person name="Dieterich C."/>
            <person name="Clifton S.W."/>
            <person name="Schuster L.N."/>
            <person name="Chinwalla A."/>
            <person name="Delehaunty K."/>
            <person name="Dinkelacker I."/>
            <person name="Fulton L."/>
            <person name="Fulton R."/>
            <person name="Godfrey J."/>
            <person name="Minx P."/>
            <person name="Mitreva M."/>
            <person name="Roeseler W."/>
            <person name="Tian H."/>
            <person name="Witte H."/>
            <person name="Yang S.P."/>
            <person name="Wilson R.K."/>
            <person name="Sommer R.J."/>
        </authorList>
    </citation>
    <scope>NUCLEOTIDE SEQUENCE [LARGE SCALE GENOMIC DNA]</scope>
    <source>
        <strain evidence="2">PS312</strain>
    </source>
</reference>
<name>A0A2A6BZV3_PRIPA</name>
<sequence>MDDNMEIEERNLLEETEKLERERIEKVKTAKEGMGVMTRARSEKQRKENRTEEETYKDARARVSRIVIEVEEKYLLMKLIRKNSVQKLVLNFMRPATTKWVDSLAKFLPLAAHELSTIDLQNDETGRDMWKKRVSELTEETQLTIKFTMSKYFFRITIQK</sequence>
<organism evidence="1 2">
    <name type="scientific">Pristionchus pacificus</name>
    <name type="common">Parasitic nematode worm</name>
    <dbReference type="NCBI Taxonomy" id="54126"/>
    <lineage>
        <taxon>Eukaryota</taxon>
        <taxon>Metazoa</taxon>
        <taxon>Ecdysozoa</taxon>
        <taxon>Nematoda</taxon>
        <taxon>Chromadorea</taxon>
        <taxon>Rhabditida</taxon>
        <taxon>Rhabditina</taxon>
        <taxon>Diplogasteromorpha</taxon>
        <taxon>Diplogasteroidea</taxon>
        <taxon>Neodiplogasteridae</taxon>
        <taxon>Pristionchus</taxon>
    </lineage>
</organism>
<keyword evidence="2" id="KW-1185">Reference proteome</keyword>
<dbReference type="EnsemblMetazoa" id="PPA42017.1">
    <property type="protein sequence ID" value="PPA42017.1"/>
    <property type="gene ID" value="WBGene00280386"/>
</dbReference>
<accession>A0A2A6BZV3</accession>
<proteinExistence type="predicted"/>